<keyword evidence="4 6" id="KW-1133">Transmembrane helix</keyword>
<dbReference type="AlphaFoldDB" id="A0A432LZN3"/>
<evidence type="ECO:0000259" key="7">
    <source>
        <dbReference type="Pfam" id="PF02687"/>
    </source>
</evidence>
<dbReference type="GO" id="GO:0005886">
    <property type="term" value="C:plasma membrane"/>
    <property type="evidence" value="ECO:0007669"/>
    <property type="project" value="UniProtKB-SubCell"/>
</dbReference>
<accession>A0A432LZN3</accession>
<reference evidence="9 10" key="1">
    <citation type="submission" date="2018-12" db="EMBL/GenBank/DDBJ databases">
        <title>Dyella dinghuensis sp. nov. DHOA06 and Dyella choica sp. nov. 4M-K27, isolated from forest soil.</title>
        <authorList>
            <person name="Qiu L.-H."/>
            <person name="Gao Z.-H."/>
        </authorList>
    </citation>
    <scope>NUCLEOTIDE SEQUENCE [LARGE SCALE GENOMIC DNA]</scope>
    <source>
        <strain evidence="9 10">4M-K27</strain>
    </source>
</reference>
<evidence type="ECO:0000256" key="5">
    <source>
        <dbReference type="ARBA" id="ARBA00023136"/>
    </source>
</evidence>
<evidence type="ECO:0000256" key="1">
    <source>
        <dbReference type="ARBA" id="ARBA00004651"/>
    </source>
</evidence>
<evidence type="ECO:0000256" key="6">
    <source>
        <dbReference type="SAM" id="Phobius"/>
    </source>
</evidence>
<dbReference type="InterPro" id="IPR050250">
    <property type="entry name" value="Macrolide_Exporter_MacB"/>
</dbReference>
<gene>
    <name evidence="9" type="ORF">EKH80_22610</name>
</gene>
<evidence type="ECO:0000313" key="10">
    <source>
        <dbReference type="Proteomes" id="UP000274358"/>
    </source>
</evidence>
<evidence type="ECO:0000256" key="2">
    <source>
        <dbReference type="ARBA" id="ARBA00022475"/>
    </source>
</evidence>
<dbReference type="OrthoDB" id="8735006at2"/>
<organism evidence="9 10">
    <name type="scientific">Dyella choica</name>
    <dbReference type="NCBI Taxonomy" id="1927959"/>
    <lineage>
        <taxon>Bacteria</taxon>
        <taxon>Pseudomonadati</taxon>
        <taxon>Pseudomonadota</taxon>
        <taxon>Gammaproteobacteria</taxon>
        <taxon>Lysobacterales</taxon>
        <taxon>Rhodanobacteraceae</taxon>
        <taxon>Dyella</taxon>
    </lineage>
</organism>
<dbReference type="InterPro" id="IPR025857">
    <property type="entry name" value="MacB_PCD"/>
</dbReference>
<dbReference type="Pfam" id="PF02687">
    <property type="entry name" value="FtsX"/>
    <property type="match status" value="1"/>
</dbReference>
<dbReference type="EMBL" id="RYYV01000035">
    <property type="protein sequence ID" value="RUL69267.1"/>
    <property type="molecule type" value="Genomic_DNA"/>
</dbReference>
<comment type="caution">
    <text evidence="9">The sequence shown here is derived from an EMBL/GenBank/DDBJ whole genome shotgun (WGS) entry which is preliminary data.</text>
</comment>
<evidence type="ECO:0000256" key="3">
    <source>
        <dbReference type="ARBA" id="ARBA00022692"/>
    </source>
</evidence>
<keyword evidence="3 6" id="KW-0812">Transmembrane</keyword>
<sequence>MLTYYLKIAFAGFRRNMALSLLTVLTVAIGIGGAMSTFTIYHVMSGDPIPGKSGKLFVPQFDSIGPQAREKTDEPPDLLSYRDVLALMRAPAGEQHAAMYPTRMTVTPPNPSLSQLAVSARATQPAFFRMFDTPFQSGAPWSDAEEAARARVVVLSARTAERLFSNQDAVGKTVTLNGQDYRVAGVLKPWNPTPRFYDLSGDALAQSEGVYLPFATAIDRQMDSNGHTECDVAPAPGAGWQGMLNSNCVWLQYWVQLPDAAAVTRYNAFLSQYATEQQRSGRFSWLPMTRLRDVRQWMRYKQVIPNELRVVVLLGFGFLLVCMVNAVGLMLARLNGRTADLGVRRALGATKGDILIQCVIEAAFVGLLGGLAGLSLTVAGAAAERAIVAQSLARITHIDNMLVLITLTLAVASTICAGLYPAWRASRTPPAMQLRAR</sequence>
<name>A0A432LZN3_9GAMM</name>
<dbReference type="PANTHER" id="PTHR30572:SF18">
    <property type="entry name" value="ABC-TYPE MACROLIDE FAMILY EXPORT SYSTEM PERMEASE COMPONENT 2"/>
    <property type="match status" value="1"/>
</dbReference>
<keyword evidence="5 6" id="KW-0472">Membrane</keyword>
<keyword evidence="2" id="KW-1003">Cell membrane</keyword>
<dbReference type="Proteomes" id="UP000274358">
    <property type="component" value="Unassembled WGS sequence"/>
</dbReference>
<keyword evidence="10" id="KW-1185">Reference proteome</keyword>
<feature type="transmembrane region" description="Helical" evidence="6">
    <location>
        <begin position="354"/>
        <end position="381"/>
    </location>
</feature>
<feature type="transmembrane region" description="Helical" evidence="6">
    <location>
        <begin position="401"/>
        <end position="423"/>
    </location>
</feature>
<dbReference type="Pfam" id="PF12704">
    <property type="entry name" value="MacB_PCD"/>
    <property type="match status" value="1"/>
</dbReference>
<comment type="subcellular location">
    <subcellularLocation>
        <location evidence="1">Cell membrane</location>
        <topology evidence="1">Multi-pass membrane protein</topology>
    </subcellularLocation>
</comment>
<dbReference type="InterPro" id="IPR003838">
    <property type="entry name" value="ABC3_permease_C"/>
</dbReference>
<protein>
    <submittedName>
        <fullName evidence="9">ABC transporter permease</fullName>
    </submittedName>
</protein>
<dbReference type="RefSeq" id="WP_126687069.1">
    <property type="nucleotide sequence ID" value="NZ_RYYV01000035.1"/>
</dbReference>
<evidence type="ECO:0000256" key="4">
    <source>
        <dbReference type="ARBA" id="ARBA00022989"/>
    </source>
</evidence>
<feature type="transmembrane region" description="Helical" evidence="6">
    <location>
        <begin position="310"/>
        <end position="334"/>
    </location>
</feature>
<proteinExistence type="predicted"/>
<feature type="domain" description="MacB-like periplasmic core" evidence="8">
    <location>
        <begin position="20"/>
        <end position="262"/>
    </location>
</feature>
<evidence type="ECO:0000313" key="9">
    <source>
        <dbReference type="EMBL" id="RUL69267.1"/>
    </source>
</evidence>
<dbReference type="PANTHER" id="PTHR30572">
    <property type="entry name" value="MEMBRANE COMPONENT OF TRANSPORTER-RELATED"/>
    <property type="match status" value="1"/>
</dbReference>
<evidence type="ECO:0000259" key="8">
    <source>
        <dbReference type="Pfam" id="PF12704"/>
    </source>
</evidence>
<feature type="domain" description="ABC3 transporter permease C-terminal" evidence="7">
    <location>
        <begin position="313"/>
        <end position="430"/>
    </location>
</feature>
<dbReference type="GO" id="GO:0022857">
    <property type="term" value="F:transmembrane transporter activity"/>
    <property type="evidence" value="ECO:0007669"/>
    <property type="project" value="TreeGrafter"/>
</dbReference>